<gene>
    <name evidence="1" type="ORF">TIFTF001_038847</name>
</gene>
<name>A0AA88E8Q7_FICCA</name>
<dbReference type="EMBL" id="BTGU01000941">
    <property type="protein sequence ID" value="GMN69803.1"/>
    <property type="molecule type" value="Genomic_DNA"/>
</dbReference>
<protein>
    <submittedName>
        <fullName evidence="1">Uncharacterized protein</fullName>
    </submittedName>
</protein>
<dbReference type="Gramene" id="FCD_00037816-RA">
    <property type="protein sequence ID" value="FCD_00037816-RA:cds"/>
    <property type="gene ID" value="FCD_00037816"/>
</dbReference>
<dbReference type="Gramene" id="FCD_00037681-RA">
    <property type="protein sequence ID" value="FCD_00037681-RA:cds"/>
    <property type="gene ID" value="FCD_00037681"/>
</dbReference>
<dbReference type="AlphaFoldDB" id="A0AA88E8Q7"/>
<organism evidence="1 2">
    <name type="scientific">Ficus carica</name>
    <name type="common">Common fig</name>
    <dbReference type="NCBI Taxonomy" id="3494"/>
    <lineage>
        <taxon>Eukaryota</taxon>
        <taxon>Viridiplantae</taxon>
        <taxon>Streptophyta</taxon>
        <taxon>Embryophyta</taxon>
        <taxon>Tracheophyta</taxon>
        <taxon>Spermatophyta</taxon>
        <taxon>Magnoliopsida</taxon>
        <taxon>eudicotyledons</taxon>
        <taxon>Gunneridae</taxon>
        <taxon>Pentapetalae</taxon>
        <taxon>rosids</taxon>
        <taxon>fabids</taxon>
        <taxon>Rosales</taxon>
        <taxon>Moraceae</taxon>
        <taxon>Ficeae</taxon>
        <taxon>Ficus</taxon>
    </lineage>
</organism>
<evidence type="ECO:0000313" key="2">
    <source>
        <dbReference type="Proteomes" id="UP001187192"/>
    </source>
</evidence>
<proteinExistence type="predicted"/>
<keyword evidence="2" id="KW-1185">Reference proteome</keyword>
<accession>A0AA88E8Q7</accession>
<reference evidence="1" key="1">
    <citation type="submission" date="2023-07" db="EMBL/GenBank/DDBJ databases">
        <title>draft genome sequence of fig (Ficus carica).</title>
        <authorList>
            <person name="Takahashi T."/>
            <person name="Nishimura K."/>
        </authorList>
    </citation>
    <scope>NUCLEOTIDE SEQUENCE</scope>
</reference>
<sequence length="111" mass="13054">MGSAMIVIHYWLNPLVEIEAIVFPLLNEIRNRSSGTNMKSSVVVHFQSLETDDRNSYDDEEYEKHDVEMLKRDMFEKNHHEIVLSSWETEEKELELLLMEMEGLVLADNKV</sequence>
<dbReference type="Proteomes" id="UP001187192">
    <property type="component" value="Unassembled WGS sequence"/>
</dbReference>
<evidence type="ECO:0000313" key="1">
    <source>
        <dbReference type="EMBL" id="GMN69803.1"/>
    </source>
</evidence>
<comment type="caution">
    <text evidence="1">The sequence shown here is derived from an EMBL/GenBank/DDBJ whole genome shotgun (WGS) entry which is preliminary data.</text>
</comment>